<evidence type="ECO:0000313" key="2">
    <source>
        <dbReference type="EMBL" id="TKK71756.1"/>
    </source>
</evidence>
<evidence type="ECO:0000256" key="1">
    <source>
        <dbReference type="SAM" id="SignalP"/>
    </source>
</evidence>
<feature type="signal peptide" evidence="1">
    <location>
        <begin position="1"/>
        <end position="19"/>
    </location>
</feature>
<keyword evidence="1" id="KW-0732">Signal</keyword>
<comment type="caution">
    <text evidence="2">The sequence shown here is derived from an EMBL/GenBank/DDBJ whole genome shotgun (WGS) entry which is preliminary data.</text>
</comment>
<dbReference type="Proteomes" id="UP000305848">
    <property type="component" value="Unassembled WGS sequence"/>
</dbReference>
<feature type="chain" id="PRO_5020569712" description="DNA-binding protein" evidence="1">
    <location>
        <begin position="20"/>
        <end position="123"/>
    </location>
</feature>
<sequence length="123" mass="14017">MKKFVYLLLIVLFGNTLYAQQESKITAAQAGDFVGKSVLLCDRVKNGHMDNISKDEPTIVYVGDTYETRTLALLFTKDVLKNFSFDPEKKMENHTFCVHGKITMYKGKPAIYVQSEEQLNVED</sequence>
<evidence type="ECO:0000313" key="3">
    <source>
        <dbReference type="Proteomes" id="UP000305848"/>
    </source>
</evidence>
<gene>
    <name evidence="2" type="ORF">FC093_01665</name>
</gene>
<dbReference type="AlphaFoldDB" id="A0A4U3LCF5"/>
<protein>
    <recommendedName>
        <fullName evidence="4">DNA-binding protein</fullName>
    </recommendedName>
</protein>
<name>A0A4U3LCF5_9BACT</name>
<dbReference type="EMBL" id="SZQL01000001">
    <property type="protein sequence ID" value="TKK71756.1"/>
    <property type="molecule type" value="Genomic_DNA"/>
</dbReference>
<keyword evidence="3" id="KW-1185">Reference proteome</keyword>
<dbReference type="OrthoDB" id="1524522at2"/>
<evidence type="ECO:0008006" key="4">
    <source>
        <dbReference type="Google" id="ProtNLM"/>
    </source>
</evidence>
<reference evidence="2 3" key="1">
    <citation type="submission" date="2019-05" db="EMBL/GenBank/DDBJ databases">
        <title>Panacibacter sp. strain 17mud1-8 Genome sequencing and assembly.</title>
        <authorList>
            <person name="Chhetri G."/>
        </authorList>
    </citation>
    <scope>NUCLEOTIDE SEQUENCE [LARGE SCALE GENOMIC DNA]</scope>
    <source>
        <strain evidence="2 3">17mud1-8</strain>
    </source>
</reference>
<proteinExistence type="predicted"/>
<organism evidence="2 3">
    <name type="scientific">Ilyomonas limi</name>
    <dbReference type="NCBI Taxonomy" id="2575867"/>
    <lineage>
        <taxon>Bacteria</taxon>
        <taxon>Pseudomonadati</taxon>
        <taxon>Bacteroidota</taxon>
        <taxon>Chitinophagia</taxon>
        <taxon>Chitinophagales</taxon>
        <taxon>Chitinophagaceae</taxon>
        <taxon>Ilyomonas</taxon>
    </lineage>
</organism>
<accession>A0A4U3LCF5</accession>
<dbReference type="RefSeq" id="WP_137259996.1">
    <property type="nucleotide sequence ID" value="NZ_SZQL01000001.1"/>
</dbReference>